<keyword evidence="4" id="KW-1185">Reference proteome</keyword>
<dbReference type="Proteomes" id="UP001363010">
    <property type="component" value="Unassembled WGS sequence"/>
</dbReference>
<organism evidence="3 4">
    <name type="scientific">Variovorax humicola</name>
    <dbReference type="NCBI Taxonomy" id="1769758"/>
    <lineage>
        <taxon>Bacteria</taxon>
        <taxon>Pseudomonadati</taxon>
        <taxon>Pseudomonadota</taxon>
        <taxon>Betaproteobacteria</taxon>
        <taxon>Burkholderiales</taxon>
        <taxon>Comamonadaceae</taxon>
        <taxon>Variovorax</taxon>
    </lineage>
</organism>
<proteinExistence type="predicted"/>
<dbReference type="EMBL" id="JBBKZV010000026">
    <property type="protein sequence ID" value="MEJ8825802.1"/>
    <property type="molecule type" value="Genomic_DNA"/>
</dbReference>
<dbReference type="SMART" id="SM00062">
    <property type="entry name" value="PBPb"/>
    <property type="match status" value="1"/>
</dbReference>
<dbReference type="SUPFAM" id="SSF53850">
    <property type="entry name" value="Periplasmic binding protein-like II"/>
    <property type="match status" value="1"/>
</dbReference>
<dbReference type="Gene3D" id="3.40.190.10">
    <property type="entry name" value="Periplasmic binding protein-like II"/>
    <property type="match status" value="3"/>
</dbReference>
<evidence type="ECO:0000259" key="2">
    <source>
        <dbReference type="SMART" id="SM00062"/>
    </source>
</evidence>
<dbReference type="RefSeq" id="WP_340366834.1">
    <property type="nucleotide sequence ID" value="NZ_JBBKZV010000026.1"/>
</dbReference>
<reference evidence="3 4" key="1">
    <citation type="submission" date="2024-03" db="EMBL/GenBank/DDBJ databases">
        <title>Novel species of the genus Variovorax.</title>
        <authorList>
            <person name="Liu Q."/>
            <person name="Xin Y.-H."/>
        </authorList>
    </citation>
    <scope>NUCLEOTIDE SEQUENCE [LARGE SCALE GENOMIC DNA]</scope>
    <source>
        <strain evidence="3 4">KACC 18501</strain>
    </source>
</reference>
<protein>
    <submittedName>
        <fullName evidence="3">Transporter substrate-binding domain-containing protein</fullName>
    </submittedName>
</protein>
<sequence length="280" mass="30054">MHASHLSRRTCLRWIGAASLGASSLVSRAAPLDRIRERGVLTVALYKDMPPFHVDGKGIDAELAQALADSLGVKLSMLPFGAGENMGDDLRNMVWRGHYLGFGPADLLMHVPVDKPLIDDTPQASILAPYYRERVVLARQVDRLPQLDSLSALGDAKVAVPGQTLAGWLMIGADGGAYRNQLDTQWKDGVEAARALQRGEVAAAAGLASEMESVLRGDARFVIAPLPSPRAQRNGWAVGMAVRKDATDLAQALQAGVNEVARSGRLRKMFESANVAWQAA</sequence>
<comment type="caution">
    <text evidence="3">The sequence shown here is derived from an EMBL/GenBank/DDBJ whole genome shotgun (WGS) entry which is preliminary data.</text>
</comment>
<keyword evidence="1" id="KW-0732">Signal</keyword>
<evidence type="ECO:0000313" key="3">
    <source>
        <dbReference type="EMBL" id="MEJ8825802.1"/>
    </source>
</evidence>
<dbReference type="InterPro" id="IPR001638">
    <property type="entry name" value="Solute-binding_3/MltF_N"/>
</dbReference>
<evidence type="ECO:0000256" key="1">
    <source>
        <dbReference type="ARBA" id="ARBA00022729"/>
    </source>
</evidence>
<dbReference type="PANTHER" id="PTHR35936:SF17">
    <property type="entry name" value="ARGININE-BINDING EXTRACELLULAR PROTEIN ARTP"/>
    <property type="match status" value="1"/>
</dbReference>
<feature type="domain" description="Solute-binding protein family 3/N-terminal" evidence="2">
    <location>
        <begin position="40"/>
        <end position="273"/>
    </location>
</feature>
<gene>
    <name evidence="3" type="ORF">WKW80_27850</name>
</gene>
<dbReference type="PANTHER" id="PTHR35936">
    <property type="entry name" value="MEMBRANE-BOUND LYTIC MUREIN TRANSGLYCOSYLASE F"/>
    <property type="match status" value="1"/>
</dbReference>
<name>A0ABU8W8U8_9BURK</name>
<evidence type="ECO:0000313" key="4">
    <source>
        <dbReference type="Proteomes" id="UP001363010"/>
    </source>
</evidence>
<accession>A0ABU8W8U8</accession>